<reference evidence="9 10" key="1">
    <citation type="submission" date="2024-08" db="EMBL/GenBank/DDBJ databases">
        <title>Clostridium lapicellarii sp. nov., and Clostridium renhuaiense sp. nov., two species isolated from the mud in a fermentation cellar used for producing sauce-flavour Chinese liquors.</title>
        <authorList>
            <person name="Yang F."/>
            <person name="Wang H."/>
            <person name="Chen L.Q."/>
            <person name="Zhou N."/>
            <person name="Lu J.J."/>
            <person name="Pu X.X."/>
            <person name="Wan B."/>
            <person name="Wang L."/>
            <person name="Liu S.J."/>
        </authorList>
    </citation>
    <scope>NUCLEOTIDE SEQUENCE [LARGE SCALE GENOMIC DNA]</scope>
    <source>
        <strain evidence="9 10">MT-5</strain>
    </source>
</reference>
<evidence type="ECO:0000256" key="1">
    <source>
        <dbReference type="ARBA" id="ARBA00000085"/>
    </source>
</evidence>
<dbReference type="Pfam" id="PF00512">
    <property type="entry name" value="HisKA"/>
    <property type="match status" value="1"/>
</dbReference>
<dbReference type="SMART" id="SM00388">
    <property type="entry name" value="HisKA"/>
    <property type="match status" value="1"/>
</dbReference>
<proteinExistence type="predicted"/>
<protein>
    <recommendedName>
        <fullName evidence="3">histidine kinase</fullName>
        <ecNumber evidence="3">2.7.13.3</ecNumber>
    </recommendedName>
</protein>
<evidence type="ECO:0000259" key="8">
    <source>
        <dbReference type="PROSITE" id="PS50109"/>
    </source>
</evidence>
<evidence type="ECO:0000256" key="3">
    <source>
        <dbReference type="ARBA" id="ARBA00012438"/>
    </source>
</evidence>
<comment type="subcellular location">
    <subcellularLocation>
        <location evidence="2">Membrane</location>
    </subcellularLocation>
</comment>
<dbReference type="GO" id="GO:0016301">
    <property type="term" value="F:kinase activity"/>
    <property type="evidence" value="ECO:0007669"/>
    <property type="project" value="UniProtKB-KW"/>
</dbReference>
<evidence type="ECO:0000313" key="10">
    <source>
        <dbReference type="Proteomes" id="UP001564657"/>
    </source>
</evidence>
<dbReference type="EMBL" id="JBGEWD010000006">
    <property type="protein sequence ID" value="MEY8000218.1"/>
    <property type="molecule type" value="Genomic_DNA"/>
</dbReference>
<keyword evidence="4" id="KW-0597">Phosphoprotein</keyword>
<name>A0ABV4BN54_9CLOT</name>
<dbReference type="CDD" id="cd00082">
    <property type="entry name" value="HisKA"/>
    <property type="match status" value="1"/>
</dbReference>
<dbReference type="PANTHER" id="PTHR45453:SF1">
    <property type="entry name" value="PHOSPHATE REGULON SENSOR PROTEIN PHOR"/>
    <property type="match status" value="1"/>
</dbReference>
<dbReference type="PROSITE" id="PS50109">
    <property type="entry name" value="HIS_KIN"/>
    <property type="match status" value="1"/>
</dbReference>
<keyword evidence="6 9" id="KW-0418">Kinase</keyword>
<evidence type="ECO:0000256" key="5">
    <source>
        <dbReference type="ARBA" id="ARBA00022679"/>
    </source>
</evidence>
<comment type="catalytic activity">
    <reaction evidence="1">
        <text>ATP + protein L-histidine = ADP + protein N-phospho-L-histidine.</text>
        <dbReference type="EC" id="2.7.13.3"/>
    </reaction>
</comment>
<evidence type="ECO:0000313" key="9">
    <source>
        <dbReference type="EMBL" id="MEY8000218.1"/>
    </source>
</evidence>
<dbReference type="InterPro" id="IPR003661">
    <property type="entry name" value="HisK_dim/P_dom"/>
</dbReference>
<dbReference type="InterPro" id="IPR050351">
    <property type="entry name" value="BphY/WalK/GraS-like"/>
</dbReference>
<sequence length="149" mass="17515">MADKIQEKIIREKNIQRSKSELVTNVAHDIRSPLTSVIGFLEMVKDREYKSREERDKFVDIALKKARTMKKLTDNLFIFTKLESTNVKLNFSTICLNDLIYQVVDEFLVIFEENNLKLIDSIILENLMVRIDVDMFLRALNNLLYNALE</sequence>
<dbReference type="InterPro" id="IPR036097">
    <property type="entry name" value="HisK_dim/P_sf"/>
</dbReference>
<keyword evidence="7" id="KW-0902">Two-component regulatory system</keyword>
<dbReference type="PANTHER" id="PTHR45453">
    <property type="entry name" value="PHOSPHATE REGULON SENSOR PROTEIN PHOR"/>
    <property type="match status" value="1"/>
</dbReference>
<dbReference type="InterPro" id="IPR036890">
    <property type="entry name" value="HATPase_C_sf"/>
</dbReference>
<evidence type="ECO:0000256" key="7">
    <source>
        <dbReference type="ARBA" id="ARBA00023012"/>
    </source>
</evidence>
<organism evidence="9 10">
    <name type="scientific">Clostridium moutaii</name>
    <dbReference type="NCBI Taxonomy" id="3240932"/>
    <lineage>
        <taxon>Bacteria</taxon>
        <taxon>Bacillati</taxon>
        <taxon>Bacillota</taxon>
        <taxon>Clostridia</taxon>
        <taxon>Eubacteriales</taxon>
        <taxon>Clostridiaceae</taxon>
        <taxon>Clostridium</taxon>
    </lineage>
</organism>
<evidence type="ECO:0000256" key="6">
    <source>
        <dbReference type="ARBA" id="ARBA00022777"/>
    </source>
</evidence>
<accession>A0ABV4BN54</accession>
<evidence type="ECO:0000256" key="4">
    <source>
        <dbReference type="ARBA" id="ARBA00022553"/>
    </source>
</evidence>
<dbReference type="InterPro" id="IPR005467">
    <property type="entry name" value="His_kinase_dom"/>
</dbReference>
<feature type="domain" description="Histidine kinase" evidence="8">
    <location>
        <begin position="25"/>
        <end position="149"/>
    </location>
</feature>
<keyword evidence="5" id="KW-0808">Transferase</keyword>
<dbReference type="Proteomes" id="UP001564657">
    <property type="component" value="Unassembled WGS sequence"/>
</dbReference>
<evidence type="ECO:0000256" key="2">
    <source>
        <dbReference type="ARBA" id="ARBA00004370"/>
    </source>
</evidence>
<dbReference type="EC" id="2.7.13.3" evidence="3"/>
<keyword evidence="10" id="KW-1185">Reference proteome</keyword>
<dbReference type="RefSeq" id="WP_369704102.1">
    <property type="nucleotide sequence ID" value="NZ_JBGEWD010000006.1"/>
</dbReference>
<dbReference type="SUPFAM" id="SSF55874">
    <property type="entry name" value="ATPase domain of HSP90 chaperone/DNA topoisomerase II/histidine kinase"/>
    <property type="match status" value="1"/>
</dbReference>
<dbReference type="SUPFAM" id="SSF47384">
    <property type="entry name" value="Homodimeric domain of signal transducing histidine kinase"/>
    <property type="match status" value="1"/>
</dbReference>
<dbReference type="Gene3D" id="1.10.287.130">
    <property type="match status" value="1"/>
</dbReference>
<gene>
    <name evidence="9" type="ORF">AB8U03_08410</name>
</gene>
<comment type="caution">
    <text evidence="9">The sequence shown here is derived from an EMBL/GenBank/DDBJ whole genome shotgun (WGS) entry which is preliminary data.</text>
</comment>